<reference evidence="2" key="1">
    <citation type="journal article" date="2019" name="Int. J. Syst. Evol. Microbiol.">
        <title>The Global Catalogue of Microorganisms (GCM) 10K type strain sequencing project: providing services to taxonomists for standard genome sequencing and annotation.</title>
        <authorList>
            <consortium name="The Broad Institute Genomics Platform"/>
            <consortium name="The Broad Institute Genome Sequencing Center for Infectious Disease"/>
            <person name="Wu L."/>
            <person name="Ma J."/>
        </authorList>
    </citation>
    <scope>NUCLEOTIDE SEQUENCE [LARGE SCALE GENOMIC DNA]</scope>
    <source>
        <strain evidence="2">CGMCC 1.18437</strain>
    </source>
</reference>
<sequence>MPTGRANKLTGQIGEFLVCAELGRRSLIATPFSGNVPAFDVLAADEDGRTLPIQVKASNSNQWRSSAELWLRLSIAKGRQKSGGLTEITHPQLIYVFVALKPDSNSKDRFFILDKTMLQKLLAESYTAYMEERSWIRTRNPKSFDCRLWISEIEKYEDNWKLVESRLKGLPDSPI</sequence>
<comment type="caution">
    <text evidence="1">The sequence shown here is derived from an EMBL/GenBank/DDBJ whole genome shotgun (WGS) entry which is preliminary data.</text>
</comment>
<dbReference type="InterPro" id="IPR011856">
    <property type="entry name" value="tRNA_endonuc-like_dom_sf"/>
</dbReference>
<evidence type="ECO:0000313" key="2">
    <source>
        <dbReference type="Proteomes" id="UP000619376"/>
    </source>
</evidence>
<accession>A0ABQ3JR98</accession>
<dbReference type="Proteomes" id="UP000619376">
    <property type="component" value="Unassembled WGS sequence"/>
</dbReference>
<gene>
    <name evidence="1" type="ORF">GCM10017781_26670</name>
</gene>
<dbReference type="Gene3D" id="3.40.1350.10">
    <property type="match status" value="1"/>
</dbReference>
<dbReference type="EMBL" id="BNAJ01000006">
    <property type="protein sequence ID" value="GHF48945.1"/>
    <property type="molecule type" value="Genomic_DNA"/>
</dbReference>
<keyword evidence="2" id="KW-1185">Reference proteome</keyword>
<evidence type="ECO:0008006" key="3">
    <source>
        <dbReference type="Google" id="ProtNLM"/>
    </source>
</evidence>
<proteinExistence type="predicted"/>
<evidence type="ECO:0000313" key="1">
    <source>
        <dbReference type="EMBL" id="GHF48945.1"/>
    </source>
</evidence>
<organism evidence="1 2">
    <name type="scientific">Deinococcus metalli</name>
    <dbReference type="NCBI Taxonomy" id="1141878"/>
    <lineage>
        <taxon>Bacteria</taxon>
        <taxon>Thermotogati</taxon>
        <taxon>Deinococcota</taxon>
        <taxon>Deinococci</taxon>
        <taxon>Deinococcales</taxon>
        <taxon>Deinococcaceae</taxon>
        <taxon>Deinococcus</taxon>
    </lineage>
</organism>
<protein>
    <recommendedName>
        <fullName evidence="3">Aspartate ammonia-lyase</fullName>
    </recommendedName>
</protein>
<name>A0ABQ3JR98_9DEIO</name>